<reference evidence="2 3" key="1">
    <citation type="submission" date="2012-06" db="EMBL/GenBank/DDBJ databases">
        <title>The complete chromosome of genome of Turneriella parva DSM 21527.</title>
        <authorList>
            <consortium name="US DOE Joint Genome Institute (JGI-PGF)"/>
            <person name="Lucas S."/>
            <person name="Han J."/>
            <person name="Lapidus A."/>
            <person name="Bruce D."/>
            <person name="Goodwin L."/>
            <person name="Pitluck S."/>
            <person name="Peters L."/>
            <person name="Kyrpides N."/>
            <person name="Mavromatis K."/>
            <person name="Ivanova N."/>
            <person name="Mikhailova N."/>
            <person name="Chertkov O."/>
            <person name="Detter J.C."/>
            <person name="Tapia R."/>
            <person name="Han C."/>
            <person name="Land M."/>
            <person name="Hauser L."/>
            <person name="Markowitz V."/>
            <person name="Cheng J.-F."/>
            <person name="Hugenholtz P."/>
            <person name="Woyke T."/>
            <person name="Wu D."/>
            <person name="Gronow S."/>
            <person name="Wellnitz S."/>
            <person name="Brambilla E."/>
            <person name="Klenk H.-P."/>
            <person name="Eisen J.A."/>
        </authorList>
    </citation>
    <scope>NUCLEOTIDE SEQUENCE [LARGE SCALE GENOMIC DNA]</scope>
    <source>
        <strain evidence="3">ATCC BAA-1111 / DSM 21527 / NCTC 11395 / H</strain>
    </source>
</reference>
<feature type="region of interest" description="Disordered" evidence="1">
    <location>
        <begin position="1"/>
        <end position="33"/>
    </location>
</feature>
<dbReference type="STRING" id="869212.Turpa_1782"/>
<dbReference type="KEGG" id="tpx:Turpa_1782"/>
<dbReference type="AlphaFoldDB" id="I4B572"/>
<keyword evidence="3" id="KW-1185">Reference proteome</keyword>
<evidence type="ECO:0000256" key="1">
    <source>
        <dbReference type="SAM" id="MobiDB-lite"/>
    </source>
</evidence>
<feature type="compositionally biased region" description="Basic and acidic residues" evidence="1">
    <location>
        <begin position="18"/>
        <end position="27"/>
    </location>
</feature>
<organism evidence="2 3">
    <name type="scientific">Turneriella parva (strain ATCC BAA-1111 / DSM 21527 / NCTC 11395 / H)</name>
    <name type="common">Leptospira parva</name>
    <dbReference type="NCBI Taxonomy" id="869212"/>
    <lineage>
        <taxon>Bacteria</taxon>
        <taxon>Pseudomonadati</taxon>
        <taxon>Spirochaetota</taxon>
        <taxon>Spirochaetia</taxon>
        <taxon>Leptospirales</taxon>
        <taxon>Leptospiraceae</taxon>
        <taxon>Turneriella</taxon>
    </lineage>
</organism>
<accession>I4B572</accession>
<sequence length="33" mass="3770">MAKDNNQKKDIKKKPAKTAKEKKAAKAEKKKSR</sequence>
<gene>
    <name evidence="2" type="ordered locus">Turpa_1782</name>
</gene>
<proteinExistence type="predicted"/>
<dbReference type="EMBL" id="CP002959">
    <property type="protein sequence ID" value="AFM12429.1"/>
    <property type="molecule type" value="Genomic_DNA"/>
</dbReference>
<dbReference type="Proteomes" id="UP000006048">
    <property type="component" value="Chromosome"/>
</dbReference>
<protein>
    <submittedName>
        <fullName evidence="2">Uncharacterized protein</fullName>
    </submittedName>
</protein>
<name>I4B572_TURPD</name>
<dbReference type="HOGENOM" id="CLU_213142_1_2_12"/>
<dbReference type="PATRIC" id="fig|869212.3.peg.1779"/>
<evidence type="ECO:0000313" key="2">
    <source>
        <dbReference type="EMBL" id="AFM12429.1"/>
    </source>
</evidence>
<evidence type="ECO:0000313" key="3">
    <source>
        <dbReference type="Proteomes" id="UP000006048"/>
    </source>
</evidence>